<dbReference type="PANTHER" id="PTHR33136:SF4">
    <property type="entry name" value="PROTEIN RALF-LIKE 32"/>
    <property type="match status" value="1"/>
</dbReference>
<reference evidence="8" key="1">
    <citation type="journal article" date="2021" name="Front. Plant Sci.">
        <title>Chromosome-Scale Genome Assembly for Chinese Sour Jujube and Insights Into Its Genome Evolution and Domestication Signature.</title>
        <authorList>
            <person name="Shen L.-Y."/>
            <person name="Luo H."/>
            <person name="Wang X.-L."/>
            <person name="Wang X.-M."/>
            <person name="Qiu X.-J."/>
            <person name="Liu H."/>
            <person name="Zhou S.-S."/>
            <person name="Jia K.-H."/>
            <person name="Nie S."/>
            <person name="Bao Y.-T."/>
            <person name="Zhang R.-G."/>
            <person name="Yun Q.-Z."/>
            <person name="Chai Y.-H."/>
            <person name="Lu J.-Y."/>
            <person name="Li Y."/>
            <person name="Zhao S.-W."/>
            <person name="Mao J.-F."/>
            <person name="Jia S.-G."/>
            <person name="Mao Y.-M."/>
        </authorList>
    </citation>
    <scope>NUCLEOTIDE SEQUENCE</scope>
    <source>
        <strain evidence="8">AT0</strain>
        <tissue evidence="8">Leaf</tissue>
    </source>
</reference>
<comment type="similarity">
    <text evidence="2">Belongs to the plant rapid alkalinization factor (RALF) family.</text>
</comment>
<name>A0A978V2K7_ZIZJJ</name>
<feature type="chain" id="PRO_5037655144" description="Protein RALF-like 32" evidence="7">
    <location>
        <begin position="17"/>
        <end position="183"/>
    </location>
</feature>
<evidence type="ECO:0000256" key="7">
    <source>
        <dbReference type="SAM" id="SignalP"/>
    </source>
</evidence>
<evidence type="ECO:0000313" key="8">
    <source>
        <dbReference type="EMBL" id="KAH7521590.1"/>
    </source>
</evidence>
<evidence type="ECO:0000256" key="2">
    <source>
        <dbReference type="ARBA" id="ARBA00009178"/>
    </source>
</evidence>
<evidence type="ECO:0000256" key="1">
    <source>
        <dbReference type="ARBA" id="ARBA00004613"/>
    </source>
</evidence>
<proteinExistence type="inferred from homology"/>
<feature type="signal peptide" evidence="7">
    <location>
        <begin position="1"/>
        <end position="16"/>
    </location>
</feature>
<accession>A0A978V2K7</accession>
<evidence type="ECO:0000256" key="4">
    <source>
        <dbReference type="ARBA" id="ARBA00022702"/>
    </source>
</evidence>
<keyword evidence="3" id="KW-0964">Secreted</keyword>
<dbReference type="Pfam" id="PF05498">
    <property type="entry name" value="RALF"/>
    <property type="match status" value="2"/>
</dbReference>
<evidence type="ECO:0000256" key="6">
    <source>
        <dbReference type="ARBA" id="ARBA00023157"/>
    </source>
</evidence>
<dbReference type="InterPro" id="IPR008801">
    <property type="entry name" value="RALF"/>
</dbReference>
<dbReference type="GO" id="GO:0005179">
    <property type="term" value="F:hormone activity"/>
    <property type="evidence" value="ECO:0007669"/>
    <property type="project" value="UniProtKB-KW"/>
</dbReference>
<evidence type="ECO:0000256" key="3">
    <source>
        <dbReference type="ARBA" id="ARBA00022525"/>
    </source>
</evidence>
<dbReference type="Proteomes" id="UP000813462">
    <property type="component" value="Unassembled WGS sequence"/>
</dbReference>
<dbReference type="GO" id="GO:0009506">
    <property type="term" value="C:plasmodesma"/>
    <property type="evidence" value="ECO:0007669"/>
    <property type="project" value="TreeGrafter"/>
</dbReference>
<dbReference type="GO" id="GO:0019722">
    <property type="term" value="P:calcium-mediated signaling"/>
    <property type="evidence" value="ECO:0007669"/>
    <property type="project" value="TreeGrafter"/>
</dbReference>
<organism evidence="8 9">
    <name type="scientific">Ziziphus jujuba var. spinosa</name>
    <dbReference type="NCBI Taxonomy" id="714518"/>
    <lineage>
        <taxon>Eukaryota</taxon>
        <taxon>Viridiplantae</taxon>
        <taxon>Streptophyta</taxon>
        <taxon>Embryophyta</taxon>
        <taxon>Tracheophyta</taxon>
        <taxon>Spermatophyta</taxon>
        <taxon>Magnoliopsida</taxon>
        <taxon>eudicotyledons</taxon>
        <taxon>Gunneridae</taxon>
        <taxon>Pentapetalae</taxon>
        <taxon>rosids</taxon>
        <taxon>fabids</taxon>
        <taxon>Rosales</taxon>
        <taxon>Rhamnaceae</taxon>
        <taxon>Paliureae</taxon>
        <taxon>Ziziphus</taxon>
    </lineage>
</organism>
<keyword evidence="6" id="KW-1015">Disulfide bond</keyword>
<comment type="caution">
    <text evidence="8">The sequence shown here is derived from an EMBL/GenBank/DDBJ whole genome shotgun (WGS) entry which is preliminary data.</text>
</comment>
<keyword evidence="5 7" id="KW-0732">Signal</keyword>
<evidence type="ECO:0000313" key="9">
    <source>
        <dbReference type="Proteomes" id="UP000813462"/>
    </source>
</evidence>
<keyword evidence="4" id="KW-0372">Hormone</keyword>
<protein>
    <recommendedName>
        <fullName evidence="10">Protein RALF-like 32</fullName>
    </recommendedName>
</protein>
<comment type="subcellular location">
    <subcellularLocation>
        <location evidence="1">Secreted</location>
    </subcellularLocation>
</comment>
<sequence length="183" mass="20102">MCFMLLILAPVKLLISAPVYPNSHENLSGSEIGEDLEMESETSRRIALPMKTISPGALKANIPFCVRVGNGEPYHKNCIPNPSNPYNRGCSNIYSNAATFTGYRDTPCNGSIAECNKEEEILMESDISRRFLEQKYISPGALKPDQPVCEGANGESYSNAGNCLPPSSNPHDRGCSKYYRCRS</sequence>
<dbReference type="EMBL" id="JAEACU010000007">
    <property type="protein sequence ID" value="KAH7521590.1"/>
    <property type="molecule type" value="Genomic_DNA"/>
</dbReference>
<dbReference type="AlphaFoldDB" id="A0A978V2K7"/>
<evidence type="ECO:0008006" key="10">
    <source>
        <dbReference type="Google" id="ProtNLM"/>
    </source>
</evidence>
<evidence type="ECO:0000256" key="5">
    <source>
        <dbReference type="ARBA" id="ARBA00022729"/>
    </source>
</evidence>
<gene>
    <name evidence="8" type="ORF">FEM48_Zijuj07G0049400</name>
</gene>
<dbReference type="PANTHER" id="PTHR33136">
    <property type="entry name" value="RAPID ALKALINIZATION FACTOR-LIKE"/>
    <property type="match status" value="1"/>
</dbReference>
<dbReference type="GO" id="GO:0040008">
    <property type="term" value="P:regulation of growth"/>
    <property type="evidence" value="ECO:0007669"/>
    <property type="project" value="UniProtKB-ARBA"/>
</dbReference>
<dbReference type="GO" id="GO:0005576">
    <property type="term" value="C:extracellular region"/>
    <property type="evidence" value="ECO:0007669"/>
    <property type="project" value="UniProtKB-SubCell"/>
</dbReference>